<dbReference type="EC" id="4.4.1.20" evidence="15"/>
<feature type="transmembrane region" description="Helical" evidence="22">
    <location>
        <begin position="63"/>
        <end position="91"/>
    </location>
</feature>
<reference evidence="23" key="1">
    <citation type="submission" date="2025-08" db="UniProtKB">
        <authorList>
            <consortium name="Ensembl"/>
        </authorList>
    </citation>
    <scope>IDENTIFICATION</scope>
</reference>
<dbReference type="Proteomes" id="UP000264820">
    <property type="component" value="Unplaced"/>
</dbReference>
<keyword evidence="5 22" id="KW-0812">Transmembrane</keyword>
<dbReference type="OMA" id="AGIYFHE"/>
<dbReference type="RefSeq" id="XP_019726758.1">
    <property type="nucleotide sequence ID" value="XM_019871199.1"/>
</dbReference>
<dbReference type="InterPro" id="IPR018295">
    <property type="entry name" value="FLAP/GST2/LTC4S_CS"/>
</dbReference>
<comment type="similarity">
    <text evidence="2">Belongs to the MAPEG family.</text>
</comment>
<dbReference type="GO" id="GO:0004602">
    <property type="term" value="F:glutathione peroxidase activity"/>
    <property type="evidence" value="ECO:0007669"/>
    <property type="project" value="TreeGrafter"/>
</dbReference>
<dbReference type="Ensembl" id="ENSHCOT00000010684.1">
    <property type="protein sequence ID" value="ENSHCOP00000002278.1"/>
    <property type="gene ID" value="ENSHCOG00000003387.1"/>
</dbReference>
<dbReference type="GO" id="GO:0004364">
    <property type="term" value="F:glutathione transferase activity"/>
    <property type="evidence" value="ECO:0007669"/>
    <property type="project" value="TreeGrafter"/>
</dbReference>
<comment type="subunit">
    <text evidence="20">Homotrimer. Interacts with ALOX5AP and ALOX5.</text>
</comment>
<dbReference type="GO" id="GO:0019370">
    <property type="term" value="P:leukotriene biosynthetic process"/>
    <property type="evidence" value="ECO:0007669"/>
    <property type="project" value="UniProtKB-KW"/>
</dbReference>
<evidence type="ECO:0000256" key="8">
    <source>
        <dbReference type="ARBA" id="ARBA00022989"/>
    </source>
</evidence>
<evidence type="ECO:0000256" key="12">
    <source>
        <dbReference type="ARBA" id="ARBA00036460"/>
    </source>
</evidence>
<feature type="transmembrane region" description="Helical" evidence="22">
    <location>
        <begin position="111"/>
        <end position="135"/>
    </location>
</feature>
<dbReference type="InterPro" id="IPR023352">
    <property type="entry name" value="MAPEG-like_dom_sf"/>
</dbReference>
<keyword evidence="11" id="KW-0539">Nucleus</keyword>
<protein>
    <recommendedName>
        <fullName evidence="16">Leukotriene C4 synthase</fullName>
        <ecNumber evidence="15">4.4.1.20</ecNumber>
    </recommendedName>
    <alternativeName>
        <fullName evidence="18">Glutathione S-transferase LTC4</fullName>
    </alternativeName>
    <alternativeName>
        <fullName evidence="17">Leukotriene-C(4) synthase</fullName>
    </alternativeName>
</protein>
<sequence>MDEQQHHQLVGLAAVTVAAVLEQAYFSLQVISARRKFRVSPPCTSGPPQFERVFRAQVNCSEYFPLFIAILWTSGVFFSQGASCVCGAAYVMARLCYFQGYAESPQQRLRALYVSAGFLWLLIGFSCVGILLSFWRLAGRLQLLNYVA</sequence>
<dbReference type="InterPro" id="IPR050997">
    <property type="entry name" value="MAPEG"/>
</dbReference>
<evidence type="ECO:0000256" key="4">
    <source>
        <dbReference type="ARBA" id="ARBA00022679"/>
    </source>
</evidence>
<evidence type="ECO:0000256" key="2">
    <source>
        <dbReference type="ARBA" id="ARBA00010459"/>
    </source>
</evidence>
<dbReference type="OrthoDB" id="410651at2759"/>
<feature type="transmembrane region" description="Helical" evidence="22">
    <location>
        <begin position="6"/>
        <end position="28"/>
    </location>
</feature>
<comment type="function">
    <text evidence="19">Catalyzes the conjugation of leukotriene A4 with reduced glutathione (GSH) to form leukotriene C4 with high specificity. Can also catalyze the transfer of a glutathionyl group from glutathione (GSH) to 13(S),14(S)-epoxy-docosahexaenoic acid to form maresin conjugate in tissue regeneration 1 (MCTR1), a bioactive lipid mediator that possess potent anti-inflammatory and proresolving actions.</text>
</comment>
<evidence type="ECO:0000256" key="17">
    <source>
        <dbReference type="ARBA" id="ARBA00041224"/>
    </source>
</evidence>
<evidence type="ECO:0000256" key="14">
    <source>
        <dbReference type="ARBA" id="ARBA00037884"/>
    </source>
</evidence>
<keyword evidence="7" id="KW-0256">Endoplasmic reticulum</keyword>
<comment type="catalytic activity">
    <reaction evidence="12">
        <text>(13S,14S)-epoxy-(4Z,7Z,9E,11E,16Z,19Z)-docosahexaenoate + glutathione = (13R)-S-glutathionyl-(14S)-hydroxy-(4Z,7Z,9E,11E,16Z,19Z)-docosahexaenoate</text>
        <dbReference type="Rhea" id="RHEA:53508"/>
        <dbReference type="ChEBI" id="CHEBI:57925"/>
        <dbReference type="ChEBI" id="CHEBI:131958"/>
        <dbReference type="ChEBI" id="CHEBI:137407"/>
    </reaction>
    <physiologicalReaction direction="left-to-right" evidence="12">
        <dbReference type="Rhea" id="RHEA:53509"/>
    </physiologicalReaction>
</comment>
<evidence type="ECO:0000313" key="24">
    <source>
        <dbReference type="Proteomes" id="UP000264820"/>
    </source>
</evidence>
<dbReference type="InterPro" id="IPR001446">
    <property type="entry name" value="5_LipOase_AP"/>
</dbReference>
<comment type="catalytic activity">
    <reaction evidence="21">
        <text>leukotriene C4 = leukotriene A4 + glutathione</text>
        <dbReference type="Rhea" id="RHEA:17617"/>
        <dbReference type="ChEBI" id="CHEBI:57463"/>
        <dbReference type="ChEBI" id="CHEBI:57925"/>
        <dbReference type="ChEBI" id="CHEBI:57973"/>
        <dbReference type="EC" id="4.4.1.20"/>
    </reaction>
    <physiologicalReaction direction="right-to-left" evidence="21">
        <dbReference type="Rhea" id="RHEA:17619"/>
    </physiologicalReaction>
</comment>
<proteinExistence type="inferred from homology"/>
<comment type="pathway">
    <text evidence="14">Lipid metabolism; leukotriene C4 biosynthesis.</text>
</comment>
<evidence type="ECO:0000256" key="18">
    <source>
        <dbReference type="ARBA" id="ARBA00041943"/>
    </source>
</evidence>
<evidence type="ECO:0000256" key="7">
    <source>
        <dbReference type="ARBA" id="ARBA00022824"/>
    </source>
</evidence>
<dbReference type="GO" id="GO:0005789">
    <property type="term" value="C:endoplasmic reticulum membrane"/>
    <property type="evidence" value="ECO:0007669"/>
    <property type="project" value="UniProtKB-SubCell"/>
</dbReference>
<evidence type="ECO:0000256" key="15">
    <source>
        <dbReference type="ARBA" id="ARBA00039056"/>
    </source>
</evidence>
<dbReference type="PRINTS" id="PR00488">
    <property type="entry name" value="5LPOXGNASEAP"/>
</dbReference>
<dbReference type="PROSITE" id="PS01297">
    <property type="entry name" value="FLAP_GST2_LTC4S"/>
    <property type="match status" value="1"/>
</dbReference>
<evidence type="ECO:0000256" key="20">
    <source>
        <dbReference type="ARBA" id="ARBA00046493"/>
    </source>
</evidence>
<reference evidence="23" key="2">
    <citation type="submission" date="2025-09" db="UniProtKB">
        <authorList>
            <consortium name="Ensembl"/>
        </authorList>
    </citation>
    <scope>IDENTIFICATION</scope>
</reference>
<dbReference type="GO" id="GO:0004464">
    <property type="term" value="F:leukotriene-C4 synthase activity"/>
    <property type="evidence" value="ECO:0007669"/>
    <property type="project" value="UniProtKB-EC"/>
</dbReference>
<keyword evidence="4" id="KW-0808">Transferase</keyword>
<evidence type="ECO:0000256" key="11">
    <source>
        <dbReference type="ARBA" id="ARBA00023242"/>
    </source>
</evidence>
<dbReference type="PANTHER" id="PTHR10250">
    <property type="entry name" value="MICROSOMAL GLUTATHIONE S-TRANSFERASE"/>
    <property type="match status" value="1"/>
</dbReference>
<dbReference type="AlphaFoldDB" id="A0A3Q2XDS5"/>
<dbReference type="Pfam" id="PF01124">
    <property type="entry name" value="MAPEG"/>
    <property type="match status" value="1"/>
</dbReference>
<evidence type="ECO:0000256" key="19">
    <source>
        <dbReference type="ARBA" id="ARBA00045217"/>
    </source>
</evidence>
<keyword evidence="8 22" id="KW-1133">Transmembrane helix</keyword>
<evidence type="ECO:0000256" key="3">
    <source>
        <dbReference type="ARBA" id="ARBA00022553"/>
    </source>
</evidence>
<dbReference type="GeneTree" id="ENSGT00940000160738"/>
<dbReference type="FunFam" id="1.20.120.550:FF:000003">
    <property type="entry name" value="Leukotriene C4 synthase"/>
    <property type="match status" value="1"/>
</dbReference>
<dbReference type="GeneID" id="109516552"/>
<name>A0A3Q2XDS5_HIPCM</name>
<keyword evidence="6" id="KW-0434">Leukotriene biosynthesis</keyword>
<dbReference type="STRING" id="109280.ENSHCOP00000002278"/>
<evidence type="ECO:0000256" key="5">
    <source>
        <dbReference type="ARBA" id="ARBA00022692"/>
    </source>
</evidence>
<evidence type="ECO:0000256" key="9">
    <source>
        <dbReference type="ARBA" id="ARBA00023136"/>
    </source>
</evidence>
<dbReference type="CTD" id="4056"/>
<evidence type="ECO:0000256" key="13">
    <source>
        <dbReference type="ARBA" id="ARBA00037823"/>
    </source>
</evidence>
<comment type="subcellular location">
    <subcellularLocation>
        <location evidence="1">Endoplasmic reticulum membrane</location>
        <topology evidence="1">Multi-pass membrane protein</topology>
    </subcellularLocation>
    <subcellularLocation>
        <location evidence="13">Nucleus outer membrane</location>
        <topology evidence="13">Multi-pass membrane protein</topology>
    </subcellularLocation>
</comment>
<evidence type="ECO:0000256" key="21">
    <source>
        <dbReference type="ARBA" id="ARBA00049298"/>
    </source>
</evidence>
<evidence type="ECO:0000256" key="6">
    <source>
        <dbReference type="ARBA" id="ARBA00022751"/>
    </source>
</evidence>
<organism evidence="23 24">
    <name type="scientific">Hippocampus comes</name>
    <name type="common">Tiger tail seahorse</name>
    <dbReference type="NCBI Taxonomy" id="109280"/>
    <lineage>
        <taxon>Eukaryota</taxon>
        <taxon>Metazoa</taxon>
        <taxon>Chordata</taxon>
        <taxon>Craniata</taxon>
        <taxon>Vertebrata</taxon>
        <taxon>Euteleostomi</taxon>
        <taxon>Actinopterygii</taxon>
        <taxon>Neopterygii</taxon>
        <taxon>Teleostei</taxon>
        <taxon>Neoteleostei</taxon>
        <taxon>Acanthomorphata</taxon>
        <taxon>Syngnathiaria</taxon>
        <taxon>Syngnathiformes</taxon>
        <taxon>Syngnathoidei</taxon>
        <taxon>Syngnathidae</taxon>
        <taxon>Hippocampus</taxon>
    </lineage>
</organism>
<keyword evidence="10" id="KW-0456">Lyase</keyword>
<evidence type="ECO:0000256" key="22">
    <source>
        <dbReference type="SAM" id="Phobius"/>
    </source>
</evidence>
<dbReference type="InterPro" id="IPR001129">
    <property type="entry name" value="Membr-assoc_MAPEG"/>
</dbReference>
<keyword evidence="24" id="KW-1185">Reference proteome</keyword>
<dbReference type="GO" id="GO:0008047">
    <property type="term" value="F:enzyme activator activity"/>
    <property type="evidence" value="ECO:0007669"/>
    <property type="project" value="InterPro"/>
</dbReference>
<evidence type="ECO:0000313" key="23">
    <source>
        <dbReference type="Ensembl" id="ENSHCOP00000002278.1"/>
    </source>
</evidence>
<dbReference type="Gene3D" id="1.20.120.550">
    <property type="entry name" value="Membrane associated eicosanoid/glutathione metabolism-like domain"/>
    <property type="match status" value="1"/>
</dbReference>
<evidence type="ECO:0000256" key="1">
    <source>
        <dbReference type="ARBA" id="ARBA00004477"/>
    </source>
</evidence>
<keyword evidence="9 22" id="KW-0472">Membrane</keyword>
<dbReference type="SUPFAM" id="SSF161084">
    <property type="entry name" value="MAPEG domain-like"/>
    <property type="match status" value="1"/>
</dbReference>
<dbReference type="GO" id="GO:0005640">
    <property type="term" value="C:nuclear outer membrane"/>
    <property type="evidence" value="ECO:0007669"/>
    <property type="project" value="UniProtKB-SubCell"/>
</dbReference>
<dbReference type="PANTHER" id="PTHR10250:SF4">
    <property type="entry name" value="LEUKOTRIENE C4 SYNTHASE"/>
    <property type="match status" value="1"/>
</dbReference>
<accession>A0A3Q2XDS5</accession>
<evidence type="ECO:0000256" key="16">
    <source>
        <dbReference type="ARBA" id="ARBA00039419"/>
    </source>
</evidence>
<evidence type="ECO:0000256" key="10">
    <source>
        <dbReference type="ARBA" id="ARBA00023239"/>
    </source>
</evidence>
<dbReference type="KEGG" id="hcq:109516552"/>
<keyword evidence="3" id="KW-0597">Phosphoprotein</keyword>